<dbReference type="PANTHER" id="PTHR34201:SF1">
    <property type="entry name" value="GLYCINE-RICH PROTEIN"/>
    <property type="match status" value="1"/>
</dbReference>
<keyword evidence="2" id="KW-1185">Reference proteome</keyword>
<name>A0A0K9Q4L9_ZOSMR</name>
<reference evidence="2" key="1">
    <citation type="journal article" date="2016" name="Nature">
        <title>The genome of the seagrass Zostera marina reveals angiosperm adaptation to the sea.</title>
        <authorList>
            <person name="Olsen J.L."/>
            <person name="Rouze P."/>
            <person name="Verhelst B."/>
            <person name="Lin Y.-C."/>
            <person name="Bayer T."/>
            <person name="Collen J."/>
            <person name="Dattolo E."/>
            <person name="De Paoli E."/>
            <person name="Dittami S."/>
            <person name="Maumus F."/>
            <person name="Michel G."/>
            <person name="Kersting A."/>
            <person name="Lauritano C."/>
            <person name="Lohaus R."/>
            <person name="Toepel M."/>
            <person name="Tonon T."/>
            <person name="Vanneste K."/>
            <person name="Amirebrahimi M."/>
            <person name="Brakel J."/>
            <person name="Bostroem C."/>
            <person name="Chovatia M."/>
            <person name="Grimwood J."/>
            <person name="Jenkins J.W."/>
            <person name="Jueterbock A."/>
            <person name="Mraz A."/>
            <person name="Stam W.T."/>
            <person name="Tice H."/>
            <person name="Bornberg-Bauer E."/>
            <person name="Green P.J."/>
            <person name="Pearson G.A."/>
            <person name="Procaccini G."/>
            <person name="Duarte C.M."/>
            <person name="Schmutz J."/>
            <person name="Reusch T.B.H."/>
            <person name="Van de Peer Y."/>
        </authorList>
    </citation>
    <scope>NUCLEOTIDE SEQUENCE [LARGE SCALE GENOMIC DNA]</scope>
    <source>
        <strain evidence="2">cv. Finnish</strain>
    </source>
</reference>
<evidence type="ECO:0000313" key="2">
    <source>
        <dbReference type="Proteomes" id="UP000036987"/>
    </source>
</evidence>
<comment type="caution">
    <text evidence="1">The sequence shown here is derived from an EMBL/GenBank/DDBJ whole genome shotgun (WGS) entry which is preliminary data.</text>
</comment>
<sequence>MSRVSGVGGRNGRRRDEGKGLLWNLPVANIKEIGKIGPGFGIGGGCGVGFGVGLFGGTGFGAGLPGLQIGFGVGAGCGVGIGFGYGVGRGIAYDENQKYSNIGTFFRDMGSLPQPSVGTGIQLSDLIEEAAYFAETQAVHARKQLVENARMLEKKLEKWRRY</sequence>
<dbReference type="AlphaFoldDB" id="A0A0K9Q4L9"/>
<dbReference type="InterPro" id="IPR053288">
    <property type="entry name" value="TGD_Bridge_Protein"/>
</dbReference>
<evidence type="ECO:0000313" key="1">
    <source>
        <dbReference type="EMBL" id="KMZ76221.1"/>
    </source>
</evidence>
<dbReference type="EMBL" id="LFYR01000069">
    <property type="protein sequence ID" value="KMZ76221.1"/>
    <property type="molecule type" value="Genomic_DNA"/>
</dbReference>
<gene>
    <name evidence="1" type="ORF">ZOSMA_105G00510</name>
</gene>
<dbReference type="OMA" id="NIGTFFR"/>
<protein>
    <submittedName>
        <fullName evidence="1">Uncharacterized protein</fullName>
    </submittedName>
</protein>
<accession>A0A0K9Q4L9</accession>
<proteinExistence type="predicted"/>
<dbReference type="PANTHER" id="PTHR34201">
    <property type="entry name" value="GLYCINE-RICH PROTEIN"/>
    <property type="match status" value="1"/>
</dbReference>
<dbReference type="Proteomes" id="UP000036987">
    <property type="component" value="Unassembled WGS sequence"/>
</dbReference>
<organism evidence="1 2">
    <name type="scientific">Zostera marina</name>
    <name type="common">Eelgrass</name>
    <dbReference type="NCBI Taxonomy" id="29655"/>
    <lineage>
        <taxon>Eukaryota</taxon>
        <taxon>Viridiplantae</taxon>
        <taxon>Streptophyta</taxon>
        <taxon>Embryophyta</taxon>
        <taxon>Tracheophyta</taxon>
        <taxon>Spermatophyta</taxon>
        <taxon>Magnoliopsida</taxon>
        <taxon>Liliopsida</taxon>
        <taxon>Zosteraceae</taxon>
        <taxon>Zostera</taxon>
    </lineage>
</organism>
<dbReference type="STRING" id="29655.A0A0K9Q4L9"/>